<protein>
    <submittedName>
        <fullName evidence="1">Uncharacterized protein</fullName>
    </submittedName>
</protein>
<proteinExistence type="predicted"/>
<reference evidence="1 2" key="1">
    <citation type="submission" date="2018-06" db="EMBL/GenBank/DDBJ databases">
        <title>Genomic Encyclopedia of Archaeal and Bacterial Type Strains, Phase II (KMG-II): from individual species to whole genera.</title>
        <authorList>
            <person name="Goeker M."/>
        </authorList>
    </citation>
    <scope>NUCLEOTIDE SEQUENCE [LARGE SCALE GENOMIC DNA]</scope>
    <source>
        <strain evidence="1 2">DSM 22011</strain>
    </source>
</reference>
<accession>A0A327Y643</accession>
<evidence type="ECO:0000313" key="1">
    <source>
        <dbReference type="EMBL" id="RAK13929.1"/>
    </source>
</evidence>
<dbReference type="Proteomes" id="UP000249165">
    <property type="component" value="Unassembled WGS sequence"/>
</dbReference>
<organism evidence="1 2">
    <name type="scientific">Salipiger aestuarii</name>
    <dbReference type="NCBI Taxonomy" id="568098"/>
    <lineage>
        <taxon>Bacteria</taxon>
        <taxon>Pseudomonadati</taxon>
        <taxon>Pseudomonadota</taxon>
        <taxon>Alphaproteobacteria</taxon>
        <taxon>Rhodobacterales</taxon>
        <taxon>Roseobacteraceae</taxon>
        <taxon>Salipiger</taxon>
    </lineage>
</organism>
<keyword evidence="2" id="KW-1185">Reference proteome</keyword>
<dbReference type="AlphaFoldDB" id="A0A327Y643"/>
<sequence>MRRNGWHLADEGGAVTLARRWPARFDLAVETRLPPVSGRVRLAHHVRQDLWRALRGLRGFTPCIRIEEDAGATRLVAGGQLDAGGARGAALARIAALLDDPETRARWTRWS</sequence>
<dbReference type="RefSeq" id="WP_009507271.1">
    <property type="nucleotide sequence ID" value="NZ_LIGK01000032.1"/>
</dbReference>
<gene>
    <name evidence="1" type="ORF">ATI53_103223</name>
</gene>
<dbReference type="EMBL" id="QLMG01000032">
    <property type="protein sequence ID" value="RAK13929.1"/>
    <property type="molecule type" value="Genomic_DNA"/>
</dbReference>
<dbReference type="OrthoDB" id="7658483at2"/>
<evidence type="ECO:0000313" key="2">
    <source>
        <dbReference type="Proteomes" id="UP000249165"/>
    </source>
</evidence>
<comment type="caution">
    <text evidence="1">The sequence shown here is derived from an EMBL/GenBank/DDBJ whole genome shotgun (WGS) entry which is preliminary data.</text>
</comment>
<name>A0A327Y643_9RHOB</name>